<organism evidence="3 4">
    <name type="scientific">Rhamnusium bicolor</name>
    <dbReference type="NCBI Taxonomy" id="1586634"/>
    <lineage>
        <taxon>Eukaryota</taxon>
        <taxon>Metazoa</taxon>
        <taxon>Ecdysozoa</taxon>
        <taxon>Arthropoda</taxon>
        <taxon>Hexapoda</taxon>
        <taxon>Insecta</taxon>
        <taxon>Pterygota</taxon>
        <taxon>Neoptera</taxon>
        <taxon>Endopterygota</taxon>
        <taxon>Coleoptera</taxon>
        <taxon>Polyphaga</taxon>
        <taxon>Cucujiformia</taxon>
        <taxon>Chrysomeloidea</taxon>
        <taxon>Cerambycidae</taxon>
        <taxon>Lepturinae</taxon>
        <taxon>Rhagiini</taxon>
        <taxon>Rhamnusium</taxon>
    </lineage>
</organism>
<dbReference type="InterPro" id="IPR040676">
    <property type="entry name" value="DUF5641"/>
</dbReference>
<dbReference type="EMBL" id="JANEYF010002187">
    <property type="protein sequence ID" value="KAJ8950053.1"/>
    <property type="molecule type" value="Genomic_DNA"/>
</dbReference>
<feature type="compositionally biased region" description="Basic residues" evidence="1">
    <location>
        <begin position="415"/>
        <end position="424"/>
    </location>
</feature>
<protein>
    <recommendedName>
        <fullName evidence="2">DUF5641 domain-containing protein</fullName>
    </recommendedName>
</protein>
<proteinExistence type="predicted"/>
<dbReference type="Proteomes" id="UP001162156">
    <property type="component" value="Unassembled WGS sequence"/>
</dbReference>
<feature type="region of interest" description="Disordered" evidence="1">
    <location>
        <begin position="1"/>
        <end position="27"/>
    </location>
</feature>
<evidence type="ECO:0000259" key="2">
    <source>
        <dbReference type="Pfam" id="PF18701"/>
    </source>
</evidence>
<evidence type="ECO:0000313" key="4">
    <source>
        <dbReference type="Proteomes" id="UP001162156"/>
    </source>
</evidence>
<dbReference type="PANTHER" id="PTHR47331">
    <property type="entry name" value="PHD-TYPE DOMAIN-CONTAINING PROTEIN"/>
    <property type="match status" value="1"/>
</dbReference>
<keyword evidence="4" id="KW-1185">Reference proteome</keyword>
<reference evidence="3" key="1">
    <citation type="journal article" date="2023" name="Insect Mol. Biol.">
        <title>Genome sequencing provides insights into the evolution of gene families encoding plant cell wall-degrading enzymes in longhorned beetles.</title>
        <authorList>
            <person name="Shin N.R."/>
            <person name="Okamura Y."/>
            <person name="Kirsch R."/>
            <person name="Pauchet Y."/>
        </authorList>
    </citation>
    <scope>NUCLEOTIDE SEQUENCE</scope>
    <source>
        <strain evidence="3">RBIC_L_NR</strain>
    </source>
</reference>
<evidence type="ECO:0000256" key="1">
    <source>
        <dbReference type="SAM" id="MobiDB-lite"/>
    </source>
</evidence>
<name>A0AAV8YHV8_9CUCU</name>
<dbReference type="AlphaFoldDB" id="A0AAV8YHV8"/>
<dbReference type="PANTHER" id="PTHR47331:SF5">
    <property type="entry name" value="RIBONUCLEASE H"/>
    <property type="match status" value="1"/>
</dbReference>
<dbReference type="Pfam" id="PF18701">
    <property type="entry name" value="DUF5641"/>
    <property type="match status" value="1"/>
</dbReference>
<sequence>MGILGMIGGDGNNRNQNYNRTENRNNETERRMYAQKATAYCLPFKSVDLKQTSYDSHNLIIEELDKALHTLIKLAQQEEFPHEIHALQNKVPLKNNSNLLSLLPLIDDQGIIRVGDRGLFELPAMTPLSNDPNDFYLSLKVRGRIITSDSSVRGSNQNCVRLNRYHRLQQLFQHFWSRWIHEYLNQLQQRSTWKGSTNNNVKVDTLVILKDENRFPLHWPVTRIVELHPGLDQVVRVVSVKVPSGGVYKSTLAKICILPLDNFLDNPLKLAKEFNSCCGDSYHDAQVLRNKYLNMKKRSKKNFSEEKKYLYGTEGSSPKSYTTTDIDNSIKEIIGSQITGLSSEFDNDQENMDKDCEGDSKKHKDSENENSSASGSDDGSYPLNNIENEPPNDNLIDPEIIEREGDFPMNEKELTRKRKRCPEK</sequence>
<evidence type="ECO:0000313" key="3">
    <source>
        <dbReference type="EMBL" id="KAJ8950053.1"/>
    </source>
</evidence>
<feature type="compositionally biased region" description="Gly residues" evidence="1">
    <location>
        <begin position="1"/>
        <end position="11"/>
    </location>
</feature>
<gene>
    <name evidence="3" type="ORF">NQ314_008059</name>
</gene>
<feature type="domain" description="DUF5641" evidence="2">
    <location>
        <begin position="163"/>
        <end position="258"/>
    </location>
</feature>
<comment type="caution">
    <text evidence="3">The sequence shown here is derived from an EMBL/GenBank/DDBJ whole genome shotgun (WGS) entry which is preliminary data.</text>
</comment>
<feature type="compositionally biased region" description="Basic and acidic residues" evidence="1">
    <location>
        <begin position="400"/>
        <end position="414"/>
    </location>
</feature>
<feature type="region of interest" description="Disordered" evidence="1">
    <location>
        <begin position="341"/>
        <end position="424"/>
    </location>
</feature>
<feature type="compositionally biased region" description="Polar residues" evidence="1">
    <location>
        <begin position="369"/>
        <end position="387"/>
    </location>
</feature>
<feature type="compositionally biased region" description="Basic and acidic residues" evidence="1">
    <location>
        <begin position="351"/>
        <end position="367"/>
    </location>
</feature>
<accession>A0AAV8YHV8</accession>